<dbReference type="Gene3D" id="3.40.50.1820">
    <property type="entry name" value="alpha/beta hydrolase"/>
    <property type="match status" value="1"/>
</dbReference>
<protein>
    <submittedName>
        <fullName evidence="5">Alpha/beta fold hydrolase</fullName>
    </submittedName>
</protein>
<keyword evidence="2 5" id="KW-0378">Hydrolase</keyword>
<dbReference type="PRINTS" id="PR00793">
    <property type="entry name" value="PROAMNOPTASE"/>
</dbReference>
<gene>
    <name evidence="5" type="ORF">EUA98_08990</name>
</gene>
<keyword evidence="3" id="KW-0812">Transmembrane</keyword>
<dbReference type="Proteomes" id="UP000293764">
    <property type="component" value="Unassembled WGS sequence"/>
</dbReference>
<accession>A0A4Q5N5B7</accession>
<sequence length="461" mass="48028">MTLVTRGAAFRHRFGGVLAATAAGAALGLVLGLAMPRGPMNSLQSLSALTLAVGTGVVAGRAWRTRWAALLTPATCAAVFEVTRSGAPGPSVGAIRLESLYGVAVFVAGRGFDALVIGAPMVVGAFWGAALARRQPAGRASPAHTRAATAVRRAALGLASVGVLVIVVGLARPAGTEAILGSDGEPVPGSVAELVSVPIGGHDQVIMLRGNDVGAPVLLFLEGGPGGTALGAMRYSGQGLEEHFVVATWDQRGTGKSAVARDPVDTLTVDQAVSDTIEVSEYLRDRFRAARIYVVGSSWGTTLGVLAVAQRPDLFQAYVGTGQMVDQQETDTLMYADSVAYAERVGDDRFADQLADIGPPPYTDPLAYPLALSSNPDWDAYPRGADYDNRGAYPTSLFVAEYTLTEQVRATAALADTFAALYPQLQDIDFRRDVPQLAVPVYLVEGAHEAPGRAVLAQTSP</sequence>
<dbReference type="EMBL" id="SDWW01000018">
    <property type="protein sequence ID" value="RYV51281.1"/>
    <property type="molecule type" value="Genomic_DNA"/>
</dbReference>
<dbReference type="OrthoDB" id="8680283at2"/>
<name>A0A4Q5N5B7_9MICO</name>
<comment type="similarity">
    <text evidence="1">Belongs to the peptidase S33 family.</text>
</comment>
<dbReference type="Pfam" id="PF00561">
    <property type="entry name" value="Abhydrolase_1"/>
    <property type="match status" value="1"/>
</dbReference>
<evidence type="ECO:0000313" key="5">
    <source>
        <dbReference type="EMBL" id="RYV51281.1"/>
    </source>
</evidence>
<feature type="domain" description="AB hydrolase-1" evidence="4">
    <location>
        <begin position="216"/>
        <end position="389"/>
    </location>
</feature>
<dbReference type="SUPFAM" id="SSF53474">
    <property type="entry name" value="alpha/beta-Hydrolases"/>
    <property type="match status" value="1"/>
</dbReference>
<keyword evidence="3" id="KW-0472">Membrane</keyword>
<dbReference type="AlphaFoldDB" id="A0A4Q5N5B7"/>
<dbReference type="InterPro" id="IPR002410">
    <property type="entry name" value="Peptidase_S33"/>
</dbReference>
<comment type="caution">
    <text evidence="5">The sequence shown here is derived from an EMBL/GenBank/DDBJ whole genome shotgun (WGS) entry which is preliminary data.</text>
</comment>
<evidence type="ECO:0000256" key="2">
    <source>
        <dbReference type="ARBA" id="ARBA00022801"/>
    </source>
</evidence>
<organism evidence="5 6">
    <name type="scientific">Pengzhenrongella frigida</name>
    <dbReference type="NCBI Taxonomy" id="1259133"/>
    <lineage>
        <taxon>Bacteria</taxon>
        <taxon>Bacillati</taxon>
        <taxon>Actinomycetota</taxon>
        <taxon>Actinomycetes</taxon>
        <taxon>Micrococcales</taxon>
        <taxon>Pengzhenrongella</taxon>
    </lineage>
</organism>
<dbReference type="GO" id="GO:0006508">
    <property type="term" value="P:proteolysis"/>
    <property type="evidence" value="ECO:0007669"/>
    <property type="project" value="InterPro"/>
</dbReference>
<reference evidence="5 6" key="1">
    <citation type="submission" date="2019-01" db="EMBL/GenBank/DDBJ databases">
        <title>Novel species of Cellulomonas.</title>
        <authorList>
            <person name="Liu Q."/>
            <person name="Xin Y.-H."/>
        </authorList>
    </citation>
    <scope>NUCLEOTIDE SEQUENCE [LARGE SCALE GENOMIC DNA]</scope>
    <source>
        <strain evidence="5 6">HLT2-17</strain>
    </source>
</reference>
<evidence type="ECO:0000313" key="6">
    <source>
        <dbReference type="Proteomes" id="UP000293764"/>
    </source>
</evidence>
<dbReference type="RefSeq" id="WP_130102347.1">
    <property type="nucleotide sequence ID" value="NZ_SDWW01000018.1"/>
</dbReference>
<feature type="transmembrane region" description="Helical" evidence="3">
    <location>
        <begin position="12"/>
        <end position="34"/>
    </location>
</feature>
<feature type="transmembrane region" description="Helical" evidence="3">
    <location>
        <begin position="114"/>
        <end position="132"/>
    </location>
</feature>
<keyword evidence="6" id="KW-1185">Reference proteome</keyword>
<dbReference type="InterPro" id="IPR029058">
    <property type="entry name" value="AB_hydrolase_fold"/>
</dbReference>
<dbReference type="GO" id="GO:0004177">
    <property type="term" value="F:aminopeptidase activity"/>
    <property type="evidence" value="ECO:0007669"/>
    <property type="project" value="UniProtKB-EC"/>
</dbReference>
<keyword evidence="3" id="KW-1133">Transmembrane helix</keyword>
<evidence type="ECO:0000256" key="1">
    <source>
        <dbReference type="ARBA" id="ARBA00010088"/>
    </source>
</evidence>
<dbReference type="InterPro" id="IPR000073">
    <property type="entry name" value="AB_hydrolase_1"/>
</dbReference>
<evidence type="ECO:0000259" key="4">
    <source>
        <dbReference type="Pfam" id="PF00561"/>
    </source>
</evidence>
<feature type="transmembrane region" description="Helical" evidence="3">
    <location>
        <begin position="153"/>
        <end position="171"/>
    </location>
</feature>
<proteinExistence type="inferred from homology"/>
<evidence type="ECO:0000256" key="3">
    <source>
        <dbReference type="SAM" id="Phobius"/>
    </source>
</evidence>